<dbReference type="Proteomes" id="UP001147746">
    <property type="component" value="Unassembled WGS sequence"/>
</dbReference>
<keyword evidence="2" id="KW-1185">Reference proteome</keyword>
<gene>
    <name evidence="1" type="ORF">N7476_000278</name>
</gene>
<evidence type="ECO:0000313" key="2">
    <source>
        <dbReference type="Proteomes" id="UP001147746"/>
    </source>
</evidence>
<organism evidence="1 2">
    <name type="scientific">Penicillium atrosanguineum</name>
    <dbReference type="NCBI Taxonomy" id="1132637"/>
    <lineage>
        <taxon>Eukaryota</taxon>
        <taxon>Fungi</taxon>
        <taxon>Dikarya</taxon>
        <taxon>Ascomycota</taxon>
        <taxon>Pezizomycotina</taxon>
        <taxon>Eurotiomycetes</taxon>
        <taxon>Eurotiomycetidae</taxon>
        <taxon>Eurotiales</taxon>
        <taxon>Aspergillaceae</taxon>
        <taxon>Penicillium</taxon>
    </lineage>
</organism>
<comment type="caution">
    <text evidence="1">The sequence shown here is derived from an EMBL/GenBank/DDBJ whole genome shotgun (WGS) entry which is preliminary data.</text>
</comment>
<proteinExistence type="predicted"/>
<evidence type="ECO:0000313" key="1">
    <source>
        <dbReference type="EMBL" id="KAJ5330495.1"/>
    </source>
</evidence>
<dbReference type="AlphaFoldDB" id="A0A9W9QBC9"/>
<name>A0A9W9QBC9_9EURO</name>
<dbReference type="EMBL" id="JAPZBO010000001">
    <property type="protein sequence ID" value="KAJ5330495.1"/>
    <property type="molecule type" value="Genomic_DNA"/>
</dbReference>
<reference evidence="1" key="2">
    <citation type="journal article" date="2023" name="IMA Fungus">
        <title>Comparative genomic study of the Penicillium genus elucidates a diverse pangenome and 15 lateral gene transfer events.</title>
        <authorList>
            <person name="Petersen C."/>
            <person name="Sorensen T."/>
            <person name="Nielsen M.R."/>
            <person name="Sondergaard T.E."/>
            <person name="Sorensen J.L."/>
            <person name="Fitzpatrick D.A."/>
            <person name="Frisvad J.C."/>
            <person name="Nielsen K.L."/>
        </authorList>
    </citation>
    <scope>NUCLEOTIDE SEQUENCE</scope>
    <source>
        <strain evidence="1">IBT 21472</strain>
    </source>
</reference>
<accession>A0A9W9QBC9</accession>
<reference evidence="1" key="1">
    <citation type="submission" date="2022-12" db="EMBL/GenBank/DDBJ databases">
        <authorList>
            <person name="Petersen C."/>
        </authorList>
    </citation>
    <scope>NUCLEOTIDE SEQUENCE</scope>
    <source>
        <strain evidence="1">IBT 21472</strain>
    </source>
</reference>
<sequence length="113" mass="12386">MCAGGGVAVQPPDRFHRSVIKVVFTQPPPSTSRTVNVRSPSSLTVVTHRRHSPSSLTVVTHRRHSLSLTISTHVNTHVNAHVNTHFCSFYASMAHAFYCGERAVGPQTIKASW</sequence>
<protein>
    <submittedName>
        <fullName evidence="1">Uncharacterized protein</fullName>
    </submittedName>
</protein>